<organism evidence="2 3">
    <name type="scientific">Vibrio caribbeanicus ATCC BAA-2122</name>
    <dbReference type="NCBI Taxonomy" id="796620"/>
    <lineage>
        <taxon>Bacteria</taxon>
        <taxon>Pseudomonadati</taxon>
        <taxon>Pseudomonadota</taxon>
        <taxon>Gammaproteobacteria</taxon>
        <taxon>Vibrionales</taxon>
        <taxon>Vibrionaceae</taxon>
        <taxon>Vibrio</taxon>
    </lineage>
</organism>
<keyword evidence="3" id="KW-1185">Reference proteome</keyword>
<protein>
    <submittedName>
        <fullName evidence="2">Uncharacterized protein</fullName>
    </submittedName>
</protein>
<sequence>MYVCCIEADISYPFFVVRQISLRRVLNQKNACRKTFLRLGSSATLLLVLFGLNQIVFDTFILLKGGKLGRVTLGF</sequence>
<evidence type="ECO:0000313" key="2">
    <source>
        <dbReference type="EMBL" id="EFP98265.1"/>
    </source>
</evidence>
<keyword evidence="1" id="KW-0812">Transmembrane</keyword>
<gene>
    <name evidence="2" type="ORF">VIBC2010_09292</name>
</gene>
<evidence type="ECO:0000256" key="1">
    <source>
        <dbReference type="SAM" id="Phobius"/>
    </source>
</evidence>
<name>E3BF89_9VIBR</name>
<keyword evidence="1" id="KW-1133">Transmembrane helix</keyword>
<dbReference type="AlphaFoldDB" id="E3BF89"/>
<dbReference type="STRING" id="796620.VIBC2010_09292"/>
<dbReference type="Proteomes" id="UP000002943">
    <property type="component" value="Unassembled WGS sequence"/>
</dbReference>
<comment type="caution">
    <text evidence="2">The sequence shown here is derived from an EMBL/GenBank/DDBJ whole genome shotgun (WGS) entry which is preliminary data.</text>
</comment>
<accession>E3BF89</accession>
<feature type="transmembrane region" description="Helical" evidence="1">
    <location>
        <begin position="43"/>
        <end position="63"/>
    </location>
</feature>
<keyword evidence="1" id="KW-0472">Membrane</keyword>
<dbReference type="EMBL" id="AEIU01000014">
    <property type="protein sequence ID" value="EFP98265.1"/>
    <property type="molecule type" value="Genomic_DNA"/>
</dbReference>
<proteinExistence type="predicted"/>
<reference evidence="2 3" key="1">
    <citation type="journal article" date="2012" name="Int. J. Syst. Evol. Microbiol.">
        <title>Vibrio caribbeanicus sp. nov., isolated from the marine sponge Scleritoderma cyanea.</title>
        <authorList>
            <person name="Hoffmann M."/>
            <person name="Monday S.R."/>
            <person name="Allard M.W."/>
            <person name="Strain E.A."/>
            <person name="Whittaker P."/>
            <person name="Naum M."/>
            <person name="McCarthy P.J."/>
            <person name="Lopez J.V."/>
            <person name="Fischer M."/>
            <person name="Brown E.W."/>
        </authorList>
    </citation>
    <scope>NUCLEOTIDE SEQUENCE [LARGE SCALE GENOMIC DNA]</scope>
    <source>
        <strain evidence="2 3">ATCC BAA-2122</strain>
    </source>
</reference>
<evidence type="ECO:0000313" key="3">
    <source>
        <dbReference type="Proteomes" id="UP000002943"/>
    </source>
</evidence>